<evidence type="ECO:0000256" key="5">
    <source>
        <dbReference type="ARBA" id="ARBA00022679"/>
    </source>
</evidence>
<protein>
    <recommendedName>
        <fullName evidence="3">histidine kinase</fullName>
        <ecNumber evidence="3">2.7.13.3</ecNumber>
    </recommendedName>
</protein>
<dbReference type="PANTHER" id="PTHR45436:SF1">
    <property type="entry name" value="SENSOR PROTEIN QSEC"/>
    <property type="match status" value="1"/>
</dbReference>
<dbReference type="PANTHER" id="PTHR45436">
    <property type="entry name" value="SENSOR HISTIDINE KINASE YKOH"/>
    <property type="match status" value="1"/>
</dbReference>
<evidence type="ECO:0000256" key="8">
    <source>
        <dbReference type="ARBA" id="ARBA00022989"/>
    </source>
</evidence>
<comment type="caution">
    <text evidence="12">The sequence shown here is derived from an EMBL/GenBank/DDBJ whole genome shotgun (WGS) entry which is preliminary data.</text>
</comment>
<dbReference type="AlphaFoldDB" id="A0A940Y9A1"/>
<dbReference type="InterPro" id="IPR036890">
    <property type="entry name" value="HATPase_C_sf"/>
</dbReference>
<dbReference type="SMART" id="SM00387">
    <property type="entry name" value="HATPase_c"/>
    <property type="match status" value="1"/>
</dbReference>
<dbReference type="EMBL" id="JAGQDD010000004">
    <property type="protein sequence ID" value="MBQ0930535.1"/>
    <property type="molecule type" value="Genomic_DNA"/>
</dbReference>
<dbReference type="RefSeq" id="WP_210853360.1">
    <property type="nucleotide sequence ID" value="NZ_JAGQDD010000004.1"/>
</dbReference>
<dbReference type="Gene3D" id="1.10.287.130">
    <property type="match status" value="1"/>
</dbReference>
<keyword evidence="9 10" id="KW-0472">Membrane</keyword>
<evidence type="ECO:0000256" key="6">
    <source>
        <dbReference type="ARBA" id="ARBA00022692"/>
    </source>
</evidence>
<evidence type="ECO:0000256" key="10">
    <source>
        <dbReference type="SAM" id="Phobius"/>
    </source>
</evidence>
<evidence type="ECO:0000256" key="4">
    <source>
        <dbReference type="ARBA" id="ARBA00022553"/>
    </source>
</evidence>
<dbReference type="InterPro" id="IPR005467">
    <property type="entry name" value="His_kinase_dom"/>
</dbReference>
<keyword evidence="6 10" id="KW-0812">Transmembrane</keyword>
<feature type="domain" description="Histidine kinase" evidence="11">
    <location>
        <begin position="250"/>
        <end position="463"/>
    </location>
</feature>
<dbReference type="Pfam" id="PF08521">
    <property type="entry name" value="2CSK_N"/>
    <property type="match status" value="1"/>
</dbReference>
<keyword evidence="7 12" id="KW-0418">Kinase</keyword>
<dbReference type="InterPro" id="IPR003661">
    <property type="entry name" value="HisK_dim/P_dom"/>
</dbReference>
<dbReference type="PROSITE" id="PS50109">
    <property type="entry name" value="HIS_KIN"/>
    <property type="match status" value="1"/>
</dbReference>
<dbReference type="SUPFAM" id="SSF47384">
    <property type="entry name" value="Homodimeric domain of signal transducing histidine kinase"/>
    <property type="match status" value="1"/>
</dbReference>
<comment type="catalytic activity">
    <reaction evidence="1">
        <text>ATP + protein L-histidine = ADP + protein N-phospho-L-histidine.</text>
        <dbReference type="EC" id="2.7.13.3"/>
    </reaction>
</comment>
<dbReference type="Proteomes" id="UP000676246">
    <property type="component" value="Unassembled WGS sequence"/>
</dbReference>
<dbReference type="SUPFAM" id="SSF55874">
    <property type="entry name" value="ATPase domain of HSP90 chaperone/DNA topoisomerase II/histidine kinase"/>
    <property type="match status" value="1"/>
</dbReference>
<dbReference type="CDD" id="cd00082">
    <property type="entry name" value="HisKA"/>
    <property type="match status" value="1"/>
</dbReference>
<reference evidence="12 13" key="1">
    <citation type="submission" date="2021-04" db="EMBL/GenBank/DDBJ databases">
        <title>The genome sequence of Ideonella sp. 3Y2.</title>
        <authorList>
            <person name="Liu Y."/>
        </authorList>
    </citation>
    <scope>NUCLEOTIDE SEQUENCE [LARGE SCALE GENOMIC DNA]</scope>
    <source>
        <strain evidence="12 13">3Y2</strain>
    </source>
</reference>
<dbReference type="PRINTS" id="PR00344">
    <property type="entry name" value="BCTRLSENSOR"/>
</dbReference>
<keyword evidence="5" id="KW-0808">Transferase</keyword>
<sequence>MSPRRLPRHPLRSLAGRLLLAVGLPLALLVLIGATVDYVSARRLTDESHDRALASLAVGLSARLEAEGDGDLAAHLPAMVQALSRAQPDDPLHYLVLQASGAPLAGDLALATLRRAETDEDTQIFNARLGGQPVRVVQHRYRGPDARATILVAETVNGRRREARELLYVTAATNLAIALAVVVAALVAVRFALRPLDLLGERLERHEIDELRPLPLRLAPHETVPLLRAINRLVSRVRATARARQAFIDSTAHQLRTPLASLSTQVDLLTREALPAPAAARVAEVSQSVQRLSHLAHQMLALARAGSEGAAPVPMAPLALADLLQDAANASLDAALARRVDLGFETGEARVIGSRWLLRELLLNLVGNAIQHTPEGSTVTARCGVADGRPFLEVEDDGPGIPPADRARVFERYVRLNEHDRLGSGLGLAIVREIAERHGAQVSIHDGPGGRGGRVRVDFQPLRMLSAD</sequence>
<dbReference type="SMART" id="SM00388">
    <property type="entry name" value="HisKA"/>
    <property type="match status" value="1"/>
</dbReference>
<accession>A0A940Y9A1</accession>
<feature type="transmembrane region" description="Helical" evidence="10">
    <location>
        <begin position="166"/>
        <end position="193"/>
    </location>
</feature>
<comment type="subcellular location">
    <subcellularLocation>
        <location evidence="2">Membrane</location>
    </subcellularLocation>
</comment>
<evidence type="ECO:0000313" key="13">
    <source>
        <dbReference type="Proteomes" id="UP000676246"/>
    </source>
</evidence>
<evidence type="ECO:0000313" key="12">
    <source>
        <dbReference type="EMBL" id="MBQ0930535.1"/>
    </source>
</evidence>
<dbReference type="InterPro" id="IPR036097">
    <property type="entry name" value="HisK_dim/P_sf"/>
</dbReference>
<dbReference type="CDD" id="cd00075">
    <property type="entry name" value="HATPase"/>
    <property type="match status" value="1"/>
</dbReference>
<dbReference type="GO" id="GO:0005886">
    <property type="term" value="C:plasma membrane"/>
    <property type="evidence" value="ECO:0007669"/>
    <property type="project" value="TreeGrafter"/>
</dbReference>
<evidence type="ECO:0000256" key="9">
    <source>
        <dbReference type="ARBA" id="ARBA00023136"/>
    </source>
</evidence>
<dbReference type="Pfam" id="PF00512">
    <property type="entry name" value="HisKA"/>
    <property type="match status" value="1"/>
</dbReference>
<evidence type="ECO:0000256" key="2">
    <source>
        <dbReference type="ARBA" id="ARBA00004370"/>
    </source>
</evidence>
<dbReference type="InterPro" id="IPR003594">
    <property type="entry name" value="HATPase_dom"/>
</dbReference>
<evidence type="ECO:0000256" key="7">
    <source>
        <dbReference type="ARBA" id="ARBA00022777"/>
    </source>
</evidence>
<keyword evidence="8 10" id="KW-1133">Transmembrane helix</keyword>
<dbReference type="InterPro" id="IPR050428">
    <property type="entry name" value="TCS_sensor_his_kinase"/>
</dbReference>
<evidence type="ECO:0000256" key="3">
    <source>
        <dbReference type="ARBA" id="ARBA00012438"/>
    </source>
</evidence>
<dbReference type="GO" id="GO:0000155">
    <property type="term" value="F:phosphorelay sensor kinase activity"/>
    <property type="evidence" value="ECO:0007669"/>
    <property type="project" value="InterPro"/>
</dbReference>
<evidence type="ECO:0000256" key="1">
    <source>
        <dbReference type="ARBA" id="ARBA00000085"/>
    </source>
</evidence>
<dbReference type="Pfam" id="PF02518">
    <property type="entry name" value="HATPase_c"/>
    <property type="match status" value="1"/>
</dbReference>
<organism evidence="12 13">
    <name type="scientific">Ideonella alba</name>
    <dbReference type="NCBI Taxonomy" id="2824118"/>
    <lineage>
        <taxon>Bacteria</taxon>
        <taxon>Pseudomonadati</taxon>
        <taxon>Pseudomonadota</taxon>
        <taxon>Betaproteobacteria</taxon>
        <taxon>Burkholderiales</taxon>
        <taxon>Sphaerotilaceae</taxon>
        <taxon>Ideonella</taxon>
    </lineage>
</organism>
<dbReference type="InterPro" id="IPR004358">
    <property type="entry name" value="Sig_transdc_His_kin-like_C"/>
</dbReference>
<dbReference type="Gene3D" id="3.30.565.10">
    <property type="entry name" value="Histidine kinase-like ATPase, C-terminal domain"/>
    <property type="match status" value="1"/>
</dbReference>
<proteinExistence type="predicted"/>
<evidence type="ECO:0000259" key="11">
    <source>
        <dbReference type="PROSITE" id="PS50109"/>
    </source>
</evidence>
<dbReference type="InterPro" id="IPR013727">
    <property type="entry name" value="2CSK_N"/>
</dbReference>
<dbReference type="EC" id="2.7.13.3" evidence="3"/>
<gene>
    <name evidence="12" type="ORF">KAK03_08545</name>
</gene>
<keyword evidence="4" id="KW-0597">Phosphoprotein</keyword>
<name>A0A940Y9A1_9BURK</name>
<keyword evidence="13" id="KW-1185">Reference proteome</keyword>